<sequence>MSQIIQILNFEEGYREKPYRDTEGYPTVACGVKIGPKGADLSNYTFTVPRTVGDAWLQVFTDALISSCKNNPTIYAAMKQCNPARADVLYSMAYQMGVAGLAGFKNTLSMIAAGNFSGASTGMLNSQWARQTPKRAQRHAEVMRSGSYDIYKGKI</sequence>
<keyword evidence="3" id="KW-0326">Glycosidase</keyword>
<dbReference type="InterPro" id="IPR002196">
    <property type="entry name" value="Glyco_hydro_24"/>
</dbReference>
<evidence type="ECO:0000313" key="5">
    <source>
        <dbReference type="Proteomes" id="UP000190667"/>
    </source>
</evidence>
<dbReference type="PRINTS" id="PR00684">
    <property type="entry name" value="T4LYSOZYME"/>
</dbReference>
<dbReference type="Gene3D" id="1.10.530.40">
    <property type="match status" value="1"/>
</dbReference>
<dbReference type="GO" id="GO:0016998">
    <property type="term" value="P:cell wall macromolecule catabolic process"/>
    <property type="evidence" value="ECO:0007669"/>
    <property type="project" value="InterPro"/>
</dbReference>
<protein>
    <recommendedName>
        <fullName evidence="3">Lysozyme</fullName>
        <ecNumber evidence="3">3.2.1.17</ecNumber>
    </recommendedName>
</protein>
<dbReference type="InterPro" id="IPR001165">
    <property type="entry name" value="T4-type_lysozyme"/>
</dbReference>
<dbReference type="SUPFAM" id="SSF53955">
    <property type="entry name" value="Lysozyme-like"/>
    <property type="match status" value="1"/>
</dbReference>
<gene>
    <name evidence="4" type="ORF">BTJ39_22345</name>
</gene>
<dbReference type="Pfam" id="PF00959">
    <property type="entry name" value="Phage_lysozyme"/>
    <property type="match status" value="1"/>
</dbReference>
<keyword evidence="2 3" id="KW-0081">Bacteriolytic enzyme</keyword>
<keyword evidence="5" id="KW-1185">Reference proteome</keyword>
<dbReference type="Proteomes" id="UP000190667">
    <property type="component" value="Unassembled WGS sequence"/>
</dbReference>
<dbReference type="GO" id="GO:0003796">
    <property type="term" value="F:lysozyme activity"/>
    <property type="evidence" value="ECO:0007669"/>
    <property type="project" value="UniProtKB-EC"/>
</dbReference>
<comment type="caution">
    <text evidence="4">The sequence shown here is derived from an EMBL/GenBank/DDBJ whole genome shotgun (WGS) entry which is preliminary data.</text>
</comment>
<dbReference type="CDD" id="cd00735">
    <property type="entry name" value="T4-like_lys"/>
    <property type="match status" value="1"/>
</dbReference>
<dbReference type="PANTHER" id="PTHR37406:SF1">
    <property type="entry name" value="T4-TYPE LYSOZYME 1-RELATED"/>
    <property type="match status" value="1"/>
</dbReference>
<comment type="similarity">
    <text evidence="3">Belongs to the glycosyl hydrolase 24 family.</text>
</comment>
<dbReference type="EMBL" id="MRUL01000028">
    <property type="protein sequence ID" value="OON35619.1"/>
    <property type="molecule type" value="Genomic_DNA"/>
</dbReference>
<reference evidence="4 5" key="1">
    <citation type="submission" date="2016-12" db="EMBL/GenBank/DDBJ databases">
        <title>Izhakiella australiana sp. nov. of genus Izhakiella isolated from Australian desert.</title>
        <authorList>
            <person name="Ji M."/>
        </authorList>
    </citation>
    <scope>NUCLEOTIDE SEQUENCE [LARGE SCALE GENOMIC DNA]</scope>
    <source>
        <strain evidence="4 5">D4N98</strain>
    </source>
</reference>
<proteinExistence type="inferred from homology"/>
<dbReference type="OrthoDB" id="9091992at2"/>
<dbReference type="EC" id="3.2.1.17" evidence="3"/>
<dbReference type="AlphaFoldDB" id="A0A1S8Y920"/>
<dbReference type="GO" id="GO:0031640">
    <property type="term" value="P:killing of cells of another organism"/>
    <property type="evidence" value="ECO:0007669"/>
    <property type="project" value="UniProtKB-KW"/>
</dbReference>
<dbReference type="GO" id="GO:0009253">
    <property type="term" value="P:peptidoglycan catabolic process"/>
    <property type="evidence" value="ECO:0007669"/>
    <property type="project" value="InterPro"/>
</dbReference>
<name>A0A1S8Y920_9GAMM</name>
<keyword evidence="1 3" id="KW-0929">Antimicrobial</keyword>
<organism evidence="4 5">
    <name type="scientific">Izhakiella australiensis</name>
    <dbReference type="NCBI Taxonomy" id="1926881"/>
    <lineage>
        <taxon>Bacteria</taxon>
        <taxon>Pseudomonadati</taxon>
        <taxon>Pseudomonadota</taxon>
        <taxon>Gammaproteobacteria</taxon>
        <taxon>Enterobacterales</taxon>
        <taxon>Erwiniaceae</taxon>
        <taxon>Izhakiella</taxon>
    </lineage>
</organism>
<comment type="catalytic activity">
    <reaction evidence="3">
        <text>Hydrolysis of (1-&gt;4)-beta-linkages between N-acetylmuramic acid and N-acetyl-D-glucosamine residues in a peptidoglycan and between N-acetyl-D-glucosamine residues in chitodextrins.</text>
        <dbReference type="EC" id="3.2.1.17"/>
    </reaction>
</comment>
<evidence type="ECO:0000256" key="2">
    <source>
        <dbReference type="ARBA" id="ARBA00022638"/>
    </source>
</evidence>
<evidence type="ECO:0000256" key="3">
    <source>
        <dbReference type="RuleBase" id="RU003788"/>
    </source>
</evidence>
<dbReference type="GO" id="GO:0042742">
    <property type="term" value="P:defense response to bacterium"/>
    <property type="evidence" value="ECO:0007669"/>
    <property type="project" value="UniProtKB-KW"/>
</dbReference>
<dbReference type="InterPro" id="IPR023347">
    <property type="entry name" value="Lysozyme_dom_sf"/>
</dbReference>
<accession>A0A1S8Y920</accession>
<keyword evidence="3" id="KW-0378">Hydrolase</keyword>
<evidence type="ECO:0000313" key="4">
    <source>
        <dbReference type="EMBL" id="OON35619.1"/>
    </source>
</evidence>
<dbReference type="PANTHER" id="PTHR37406">
    <property type="entry name" value="T4-TYPE LYSOZYME 1-RELATED"/>
    <property type="match status" value="1"/>
</dbReference>
<evidence type="ECO:0000256" key="1">
    <source>
        <dbReference type="ARBA" id="ARBA00022529"/>
    </source>
</evidence>
<dbReference type="RefSeq" id="WP_078004892.1">
    <property type="nucleotide sequence ID" value="NZ_MRUL01000028.1"/>
</dbReference>
<dbReference type="STRING" id="1926881.BTJ39_22345"/>
<dbReference type="InterPro" id="IPR023346">
    <property type="entry name" value="Lysozyme-like_dom_sf"/>
</dbReference>
<dbReference type="InterPro" id="IPR052619">
    <property type="entry name" value="Phage_lysozyme-like"/>
</dbReference>